<dbReference type="FunCoup" id="A0A1S4E3G6">
    <property type="interactions" value="1491"/>
</dbReference>
<comment type="similarity">
    <text evidence="2">Belongs to the NEMP family.</text>
</comment>
<proteinExistence type="inferred from homology"/>
<evidence type="ECO:0000256" key="4">
    <source>
        <dbReference type="ARBA" id="ARBA00022729"/>
    </source>
</evidence>
<protein>
    <submittedName>
        <fullName evidence="10">Uncharacterized protein LOC103500299</fullName>
    </submittedName>
</protein>
<sequence length="544" mass="61840">MPLKVVDATLSDFNAVFDKFRSQLPNNKANFILFLADKDPSTSRSWCPEKGSFSSILRTRKSLVHSKLFRASTCLLFLSVFFASVYCTSDPEDHRLIVSESTTIQLSGGLPVKNSPGSKPGTVVACERVYIQGLPRFKNLKKAAHTVKVKVSSRNSSFWMSNVEVCFHRNMSLGIGMCPQSQWEKVGRGSWVQSMSPFDQKLLDIRTCGLSLESFEVSTEEEFFLYRIIFLILGVLLMSSASILSKSLVFYYGSGMAIGILLIVLMILFQGMKLLPTGRKSSLVIFLYASAVGLGSFFIRYIPGLLYQILLEMGISEDMYNPLAAFLLAFIFLIGAWLGFWVVHKFVLDEDGSIDTSTSLFVTWSIRILASLLILQCSLDPLLATGVLICGIVASSMLRKIFKFRFLRRLFKNLFKSPKKIPKRSHISDMPRWDDSDDECTLKTTPLYKEPRFYRSQNRKFLLQSCDSSKHGDVYPSTFHSTPERRKFSKDEWEKFTKDSTKKALEGLVSSPDFSSWLVDRADRISITPQSSRAEKRRKWLHWF</sequence>
<dbReference type="KEGG" id="cmo:103500299"/>
<name>A0A1S4E3G6_CUCME</name>
<reference evidence="10" key="1">
    <citation type="submission" date="2025-08" db="UniProtKB">
        <authorList>
            <consortium name="RefSeq"/>
        </authorList>
    </citation>
    <scope>IDENTIFICATION</scope>
    <source>
        <tissue evidence="10">Stem</tissue>
    </source>
</reference>
<gene>
    <name evidence="10" type="primary">LOC103500299</name>
</gene>
<dbReference type="GO" id="GO:0005637">
    <property type="term" value="C:nuclear inner membrane"/>
    <property type="evidence" value="ECO:0007669"/>
    <property type="project" value="UniProtKB-SubCell"/>
</dbReference>
<keyword evidence="4" id="KW-0732">Signal</keyword>
<evidence type="ECO:0000256" key="5">
    <source>
        <dbReference type="ARBA" id="ARBA00022989"/>
    </source>
</evidence>
<evidence type="ECO:0000256" key="2">
    <source>
        <dbReference type="ARBA" id="ARBA00005748"/>
    </source>
</evidence>
<dbReference type="InterPro" id="IPR019358">
    <property type="entry name" value="NEMP_fam"/>
</dbReference>
<evidence type="ECO:0000256" key="6">
    <source>
        <dbReference type="ARBA" id="ARBA00023136"/>
    </source>
</evidence>
<dbReference type="PANTHER" id="PTHR31587:SF4">
    <property type="entry name" value="TRANSMEMBRANE PROTEIN (DUF2215)"/>
    <property type="match status" value="1"/>
</dbReference>
<feature type="transmembrane region" description="Helical" evidence="8">
    <location>
        <begin position="250"/>
        <end position="269"/>
    </location>
</feature>
<accession>A0A1S4E3G6</accession>
<dbReference type="RefSeq" id="XP_016902769.2">
    <property type="nucleotide sequence ID" value="XM_017047280.2"/>
</dbReference>
<feature type="transmembrane region" description="Helical" evidence="8">
    <location>
        <begin position="224"/>
        <end position="244"/>
    </location>
</feature>
<keyword evidence="9" id="KW-1185">Reference proteome</keyword>
<dbReference type="InParanoid" id="A0A1S4E3G6"/>
<dbReference type="PANTHER" id="PTHR31587">
    <property type="entry name" value="TRANSMEMBRANE PROTEIN (DUF2215)"/>
    <property type="match status" value="1"/>
</dbReference>
<keyword evidence="6 8" id="KW-0472">Membrane</keyword>
<dbReference type="eggNOG" id="ENOG502QSQQ">
    <property type="taxonomic scope" value="Eukaryota"/>
</dbReference>
<dbReference type="Proteomes" id="UP001652600">
    <property type="component" value="Chromosome 4"/>
</dbReference>
<dbReference type="AlphaFoldDB" id="A0A1S4E3G6"/>
<evidence type="ECO:0000256" key="3">
    <source>
        <dbReference type="ARBA" id="ARBA00022692"/>
    </source>
</evidence>
<evidence type="ECO:0000256" key="1">
    <source>
        <dbReference type="ARBA" id="ARBA00004575"/>
    </source>
</evidence>
<evidence type="ECO:0000256" key="8">
    <source>
        <dbReference type="SAM" id="Phobius"/>
    </source>
</evidence>
<organism evidence="9 10">
    <name type="scientific">Cucumis melo</name>
    <name type="common">Muskmelon</name>
    <dbReference type="NCBI Taxonomy" id="3656"/>
    <lineage>
        <taxon>Eukaryota</taxon>
        <taxon>Viridiplantae</taxon>
        <taxon>Streptophyta</taxon>
        <taxon>Embryophyta</taxon>
        <taxon>Tracheophyta</taxon>
        <taxon>Spermatophyta</taxon>
        <taxon>Magnoliopsida</taxon>
        <taxon>eudicotyledons</taxon>
        <taxon>Gunneridae</taxon>
        <taxon>Pentapetalae</taxon>
        <taxon>rosids</taxon>
        <taxon>fabids</taxon>
        <taxon>Cucurbitales</taxon>
        <taxon>Cucurbitaceae</taxon>
        <taxon>Benincaseae</taxon>
        <taxon>Cucumis</taxon>
    </lineage>
</organism>
<keyword evidence="5 8" id="KW-1133">Transmembrane helix</keyword>
<evidence type="ECO:0000256" key="7">
    <source>
        <dbReference type="ARBA" id="ARBA00023242"/>
    </source>
</evidence>
<dbReference type="GeneID" id="103500299"/>
<evidence type="ECO:0000313" key="9">
    <source>
        <dbReference type="Proteomes" id="UP001652600"/>
    </source>
</evidence>
<keyword evidence="3 8" id="KW-0812">Transmembrane</keyword>
<dbReference type="Pfam" id="PF10225">
    <property type="entry name" value="NEMP"/>
    <property type="match status" value="1"/>
</dbReference>
<evidence type="ECO:0000313" key="10">
    <source>
        <dbReference type="RefSeq" id="XP_016902769.2"/>
    </source>
</evidence>
<keyword evidence="7" id="KW-0539">Nucleus</keyword>
<comment type="subcellular location">
    <subcellularLocation>
        <location evidence="1">Nucleus inner membrane</location>
        <topology evidence="1">Multi-pass membrane protein</topology>
        <orientation evidence="1">Nucleoplasmic side</orientation>
    </subcellularLocation>
</comment>
<feature type="transmembrane region" description="Helical" evidence="8">
    <location>
        <begin position="281"/>
        <end position="303"/>
    </location>
</feature>
<feature type="transmembrane region" description="Helical" evidence="8">
    <location>
        <begin position="323"/>
        <end position="344"/>
    </location>
</feature>
<feature type="transmembrane region" description="Helical" evidence="8">
    <location>
        <begin position="382"/>
        <end position="402"/>
    </location>
</feature>